<accession>A0ABX2E904</accession>
<protein>
    <recommendedName>
        <fullName evidence="4">DUF2062 domain-containing protein</fullName>
    </recommendedName>
</protein>
<organism evidence="2 3">
    <name type="scientific">Pseudaquabacterium terrae</name>
    <dbReference type="NCBI Taxonomy" id="2732868"/>
    <lineage>
        <taxon>Bacteria</taxon>
        <taxon>Pseudomonadati</taxon>
        <taxon>Pseudomonadota</taxon>
        <taxon>Betaproteobacteria</taxon>
        <taxon>Burkholderiales</taxon>
        <taxon>Sphaerotilaceae</taxon>
        <taxon>Pseudaquabacterium</taxon>
    </lineage>
</organism>
<evidence type="ECO:0000313" key="3">
    <source>
        <dbReference type="Proteomes" id="UP000737171"/>
    </source>
</evidence>
<dbReference type="EMBL" id="JABRWJ010000001">
    <property type="protein sequence ID" value="NRF65404.1"/>
    <property type="molecule type" value="Genomic_DNA"/>
</dbReference>
<evidence type="ECO:0000256" key="1">
    <source>
        <dbReference type="SAM" id="Phobius"/>
    </source>
</evidence>
<sequence>MEPLLAAPPLPFRTLLYRYFFFAWLFRDAGVRDLLERAAALRHNRAAARWLPTYMRRWAVVGLAGWAIGSLVELALGAPVSLLFFLPSVLSVPINSVILVAWVGLRLPF</sequence>
<dbReference type="Proteomes" id="UP000737171">
    <property type="component" value="Unassembled WGS sequence"/>
</dbReference>
<keyword evidence="1" id="KW-0812">Transmembrane</keyword>
<gene>
    <name evidence="2" type="ORF">HLB44_00255</name>
</gene>
<name>A0ABX2E904_9BURK</name>
<evidence type="ECO:0008006" key="4">
    <source>
        <dbReference type="Google" id="ProtNLM"/>
    </source>
</evidence>
<feature type="transmembrane region" description="Helical" evidence="1">
    <location>
        <begin position="82"/>
        <end position="105"/>
    </location>
</feature>
<keyword evidence="1" id="KW-0472">Membrane</keyword>
<keyword evidence="1" id="KW-1133">Transmembrane helix</keyword>
<feature type="transmembrane region" description="Helical" evidence="1">
    <location>
        <begin position="56"/>
        <end position="76"/>
    </location>
</feature>
<proteinExistence type="predicted"/>
<evidence type="ECO:0000313" key="2">
    <source>
        <dbReference type="EMBL" id="NRF65404.1"/>
    </source>
</evidence>
<keyword evidence="3" id="KW-1185">Reference proteome</keyword>
<dbReference type="RefSeq" id="WP_173119427.1">
    <property type="nucleotide sequence ID" value="NZ_JABRWJ010000001.1"/>
</dbReference>
<reference evidence="2 3" key="1">
    <citation type="submission" date="2020-05" db="EMBL/GenBank/DDBJ databases">
        <title>Aquincola sp. isolate from soil.</title>
        <authorList>
            <person name="Han J."/>
            <person name="Kim D.-U."/>
        </authorList>
    </citation>
    <scope>NUCLEOTIDE SEQUENCE [LARGE SCALE GENOMIC DNA]</scope>
    <source>
        <strain evidence="2 3">S2</strain>
    </source>
</reference>
<comment type="caution">
    <text evidence="2">The sequence shown here is derived from an EMBL/GenBank/DDBJ whole genome shotgun (WGS) entry which is preliminary data.</text>
</comment>